<dbReference type="GO" id="GO:0001732">
    <property type="term" value="P:formation of cytoplasmic translation initiation complex"/>
    <property type="evidence" value="ECO:0007669"/>
    <property type="project" value="UniProtKB-UniRule"/>
</dbReference>
<reference evidence="13" key="1">
    <citation type="submission" date="2022-01" db="EMBL/GenBank/DDBJ databases">
        <authorList>
            <person name="King R."/>
        </authorList>
    </citation>
    <scope>NUCLEOTIDE SEQUENCE</scope>
</reference>
<dbReference type="EMBL" id="OV651815">
    <property type="protein sequence ID" value="CAH1108447.1"/>
    <property type="molecule type" value="Genomic_DNA"/>
</dbReference>
<dbReference type="FunFam" id="2.130.10.10:FF:001060">
    <property type="entry name" value="Eukaryotic translation initiation factor 3 subunit B"/>
    <property type="match status" value="1"/>
</dbReference>
<name>A0A9P0CS34_9CUCU</name>
<dbReference type="FunFam" id="3.30.70.330:FF:000607">
    <property type="entry name" value="Eukaryotic translation initiation factor 3 subunit B"/>
    <property type="match status" value="1"/>
</dbReference>
<dbReference type="InterPro" id="IPR012677">
    <property type="entry name" value="Nucleotide-bd_a/b_plait_sf"/>
</dbReference>
<dbReference type="InterPro" id="IPR013979">
    <property type="entry name" value="TIF_beta_prop-like"/>
</dbReference>
<dbReference type="InterPro" id="IPR015943">
    <property type="entry name" value="WD40/YVTN_repeat-like_dom_sf"/>
</dbReference>
<evidence type="ECO:0000313" key="14">
    <source>
        <dbReference type="Proteomes" id="UP001153636"/>
    </source>
</evidence>
<dbReference type="AlphaFoldDB" id="A0A9P0CS34"/>
<dbReference type="InterPro" id="IPR035979">
    <property type="entry name" value="RBD_domain_sf"/>
</dbReference>
<dbReference type="InterPro" id="IPR011400">
    <property type="entry name" value="EIF3B"/>
</dbReference>
<comment type="function">
    <text evidence="9">RNA-binding component of the eukaryotic translation initiation factor 3 (eIF-3) complex, which is involved in protein synthesis of a specialized repertoire of mRNAs and, together with other initiation factors, stimulates binding of mRNA and methionyl-tRNAi to the 40S ribosome. The eIF-3 complex specifically targets and initiates translation of a subset of mRNAs involved in cell proliferation.</text>
</comment>
<dbReference type="Proteomes" id="UP001153636">
    <property type="component" value="Chromosome 3"/>
</dbReference>
<dbReference type="Pfam" id="PF08662">
    <property type="entry name" value="eIF2A"/>
    <property type="match status" value="1"/>
</dbReference>
<sequence>MAKKKADDKNNPNDDDTKNESDYSSNEEEPNFSDPEGYVDDVSDEELVGDILKTKPKETDGVESVIVVDGVPQVGPNRIEKLKSVINKIFAKAGPIVNEYYPVNQEGHTKGYIFIEYPSPAQAVEAVKLTNNLKLDKQHTFQVNLFTDFNKYEQIPNKWEPPEPQPYQGQADMHYYLLDPDAFDQFAVVTAQGQTVQIWQNTQPDPSTVEVRSNWTHSYIKWSPLGTFLSTFHKLGIALWAGPKFTQYKKFAHVNVQFIDYSPCERYLVTYSPQGDPHNPEQKRIIIWDIRTGLEKRSFQPEGPTAWPIFRWSHDDKYFARIGSNNDALQVYETPSFGLLDKKSIKINGIRDFNWSPTDNVVAYWVAEDKDVPASVTLLELPNRNEIRKKNLFNVADCRIHWQKSGDYLCVKVDRYSKVRKEKNETKYSGMYCNFEVFHMREKQIPVDSVECKEPIQAFAWEPVGSKFAMIHGESPNINVSFYEVRMGQAPIILKKFEKRACNHLFWSPGGQFIVLAGLGSNGGGSLEFVDTHEFLIMNTTDHFQMSDVEWDPSGRYVVTGVSFWKTKVDTGYWIWSFQGKILKRINLEKFAQILWRPRPSTLLTEEKQKEIKKNLKKYYPQFESKDRMRQSKASKELIEKRAALMDKFSTYRNQHIQEYLENKERRLQLRNNVDTDELDADSENVEEEIVEFFIKEEISIID</sequence>
<keyword evidence="4" id="KW-0853">WD repeat</keyword>
<dbReference type="OrthoDB" id="10250414at2759"/>
<gene>
    <name evidence="13" type="ORF">PSYICH_LOCUS8785</name>
</gene>
<feature type="compositionally biased region" description="Basic and acidic residues" evidence="11">
    <location>
        <begin position="1"/>
        <end position="21"/>
    </location>
</feature>
<dbReference type="SMART" id="SM00360">
    <property type="entry name" value="RRM"/>
    <property type="match status" value="1"/>
</dbReference>
<dbReference type="CDD" id="cd12278">
    <property type="entry name" value="RRM_eIF3B"/>
    <property type="match status" value="1"/>
</dbReference>
<dbReference type="PIRSF" id="PIRSF036424">
    <property type="entry name" value="eIF3b"/>
    <property type="match status" value="1"/>
</dbReference>
<dbReference type="PANTHER" id="PTHR14068:SF0">
    <property type="entry name" value="EUKARYOTIC TRANSLATION INITIATION FACTOR 3 SUBUNIT B"/>
    <property type="match status" value="1"/>
</dbReference>
<evidence type="ECO:0000256" key="3">
    <source>
        <dbReference type="ARBA" id="ARBA00022540"/>
    </source>
</evidence>
<keyword evidence="3 9" id="KW-0396">Initiation factor</keyword>
<protein>
    <recommendedName>
        <fullName evidence="9 10">Eukaryotic translation initiation factor 3 subunit B</fullName>
        <shortName evidence="9 10">eIF3b</shortName>
    </recommendedName>
    <alternativeName>
        <fullName evidence="9">Eukaryotic translation initiation factor 3 subunit 9</fullName>
    </alternativeName>
</protein>
<feature type="compositionally biased region" description="Acidic residues" evidence="11">
    <location>
        <begin position="25"/>
        <end position="44"/>
    </location>
</feature>
<comment type="subunit">
    <text evidence="8">Component of the eukaryotic translation initiation factor 3 (eIF-3) complex. The eIF-3 complex interacts with pix. Interacts with mxt.</text>
</comment>
<comment type="function">
    <text evidence="10">Component of the eukaryotic translation initiation factor 3 (eIF-3) complex, which is involved in protein synthesis and, together with other initiation factors, stimulates binding of mRNA and methionyl-tRNAi to the 40S ribosome.</text>
</comment>
<dbReference type="GO" id="GO:0005852">
    <property type="term" value="C:eukaryotic translation initiation factor 3 complex"/>
    <property type="evidence" value="ECO:0007669"/>
    <property type="project" value="UniProtKB-UniRule"/>
</dbReference>
<dbReference type="GO" id="GO:0003743">
    <property type="term" value="F:translation initiation factor activity"/>
    <property type="evidence" value="ECO:0007669"/>
    <property type="project" value="UniProtKB-UniRule"/>
</dbReference>
<comment type="similarity">
    <text evidence="9 10">Belongs to the eIF-3 subunit B family.</text>
</comment>
<keyword evidence="6 9" id="KW-0694">RNA-binding</keyword>
<keyword evidence="7 9" id="KW-0648">Protein biosynthesis</keyword>
<keyword evidence="14" id="KW-1185">Reference proteome</keyword>
<dbReference type="InterPro" id="IPR000504">
    <property type="entry name" value="RRM_dom"/>
</dbReference>
<dbReference type="Pfam" id="PF00076">
    <property type="entry name" value="RRM_1"/>
    <property type="match status" value="1"/>
</dbReference>
<accession>A0A9P0CS34</accession>
<dbReference type="Gene3D" id="3.30.70.330">
    <property type="match status" value="1"/>
</dbReference>
<proteinExistence type="inferred from homology"/>
<evidence type="ECO:0000256" key="6">
    <source>
        <dbReference type="ARBA" id="ARBA00022884"/>
    </source>
</evidence>
<keyword evidence="2 9" id="KW-0963">Cytoplasm</keyword>
<comment type="subcellular location">
    <subcellularLocation>
        <location evidence="1 9 10">Cytoplasm</location>
    </subcellularLocation>
</comment>
<dbReference type="Gene3D" id="2.130.10.10">
    <property type="entry name" value="YVTN repeat-like/Quinoprotein amine dehydrogenase"/>
    <property type="match status" value="2"/>
</dbReference>
<evidence type="ECO:0000256" key="7">
    <source>
        <dbReference type="ARBA" id="ARBA00022917"/>
    </source>
</evidence>
<evidence type="ECO:0000256" key="10">
    <source>
        <dbReference type="PIRNR" id="PIRNR036424"/>
    </source>
</evidence>
<evidence type="ECO:0000256" key="11">
    <source>
        <dbReference type="SAM" id="MobiDB-lite"/>
    </source>
</evidence>
<dbReference type="PROSITE" id="PS50102">
    <property type="entry name" value="RRM"/>
    <property type="match status" value="1"/>
</dbReference>
<evidence type="ECO:0000256" key="8">
    <source>
        <dbReference type="ARBA" id="ARBA00047068"/>
    </source>
</evidence>
<dbReference type="PANTHER" id="PTHR14068">
    <property type="entry name" value="EUKARYOTIC TRANSLATION INITIATION FACTOR 3 EIF3 -RELATED"/>
    <property type="match status" value="1"/>
</dbReference>
<keyword evidence="5" id="KW-0677">Repeat</keyword>
<dbReference type="GO" id="GO:0033290">
    <property type="term" value="C:eukaryotic 48S preinitiation complex"/>
    <property type="evidence" value="ECO:0007669"/>
    <property type="project" value="UniProtKB-UniRule"/>
</dbReference>
<dbReference type="SUPFAM" id="SSF54928">
    <property type="entry name" value="RNA-binding domain, RBD"/>
    <property type="match status" value="1"/>
</dbReference>
<feature type="region of interest" description="Disordered" evidence="11">
    <location>
        <begin position="1"/>
        <end position="44"/>
    </location>
</feature>
<evidence type="ECO:0000256" key="2">
    <source>
        <dbReference type="ARBA" id="ARBA00022490"/>
    </source>
</evidence>
<dbReference type="GO" id="GO:0031369">
    <property type="term" value="F:translation initiation factor binding"/>
    <property type="evidence" value="ECO:0007669"/>
    <property type="project" value="InterPro"/>
</dbReference>
<evidence type="ECO:0000256" key="1">
    <source>
        <dbReference type="ARBA" id="ARBA00004496"/>
    </source>
</evidence>
<evidence type="ECO:0000256" key="5">
    <source>
        <dbReference type="ARBA" id="ARBA00022737"/>
    </source>
</evidence>
<dbReference type="HAMAP" id="MF_03001">
    <property type="entry name" value="eIF3b"/>
    <property type="match status" value="1"/>
</dbReference>
<dbReference type="SUPFAM" id="SSF82171">
    <property type="entry name" value="DPP6 N-terminal domain-like"/>
    <property type="match status" value="1"/>
</dbReference>
<dbReference type="GO" id="GO:0003723">
    <property type="term" value="F:RNA binding"/>
    <property type="evidence" value="ECO:0007669"/>
    <property type="project" value="UniProtKB-UniRule"/>
</dbReference>
<organism evidence="13 14">
    <name type="scientific">Psylliodes chrysocephalus</name>
    <dbReference type="NCBI Taxonomy" id="3402493"/>
    <lineage>
        <taxon>Eukaryota</taxon>
        <taxon>Metazoa</taxon>
        <taxon>Ecdysozoa</taxon>
        <taxon>Arthropoda</taxon>
        <taxon>Hexapoda</taxon>
        <taxon>Insecta</taxon>
        <taxon>Pterygota</taxon>
        <taxon>Neoptera</taxon>
        <taxon>Endopterygota</taxon>
        <taxon>Coleoptera</taxon>
        <taxon>Polyphaga</taxon>
        <taxon>Cucujiformia</taxon>
        <taxon>Chrysomeloidea</taxon>
        <taxon>Chrysomelidae</taxon>
        <taxon>Galerucinae</taxon>
        <taxon>Alticini</taxon>
        <taxon>Psylliodes</taxon>
    </lineage>
</organism>
<evidence type="ECO:0000256" key="4">
    <source>
        <dbReference type="ARBA" id="ARBA00022574"/>
    </source>
</evidence>
<feature type="domain" description="RRM" evidence="12">
    <location>
        <begin position="64"/>
        <end position="148"/>
    </location>
</feature>
<dbReference type="InterPro" id="IPR034363">
    <property type="entry name" value="eIF3B_RRM"/>
</dbReference>
<evidence type="ECO:0000256" key="9">
    <source>
        <dbReference type="HAMAP-Rule" id="MF_03001"/>
    </source>
</evidence>
<evidence type="ECO:0000259" key="12">
    <source>
        <dbReference type="PROSITE" id="PS50102"/>
    </source>
</evidence>
<dbReference type="GO" id="GO:0016282">
    <property type="term" value="C:eukaryotic 43S preinitiation complex"/>
    <property type="evidence" value="ECO:0007669"/>
    <property type="project" value="UniProtKB-UniRule"/>
</dbReference>
<evidence type="ECO:0000313" key="13">
    <source>
        <dbReference type="EMBL" id="CAH1108447.1"/>
    </source>
</evidence>